<feature type="non-terminal residue" evidence="1">
    <location>
        <position position="1"/>
    </location>
</feature>
<dbReference type="OrthoDB" id="1743486at2759"/>
<name>A0A371FXN3_MUCPR</name>
<reference evidence="1" key="1">
    <citation type="submission" date="2018-05" db="EMBL/GenBank/DDBJ databases">
        <title>Draft genome of Mucuna pruriens seed.</title>
        <authorList>
            <person name="Nnadi N.E."/>
            <person name="Vos R."/>
            <person name="Hasami M.H."/>
            <person name="Devisetty U.K."/>
            <person name="Aguiy J.C."/>
        </authorList>
    </citation>
    <scope>NUCLEOTIDE SEQUENCE [LARGE SCALE GENOMIC DNA]</scope>
    <source>
        <strain evidence="1">JCA_2017</strain>
    </source>
</reference>
<gene>
    <name evidence="1" type="ORF">CR513_36023</name>
</gene>
<evidence type="ECO:0000313" key="2">
    <source>
        <dbReference type="Proteomes" id="UP000257109"/>
    </source>
</evidence>
<dbReference type="Proteomes" id="UP000257109">
    <property type="component" value="Unassembled WGS sequence"/>
</dbReference>
<proteinExistence type="predicted"/>
<organism evidence="1 2">
    <name type="scientific">Mucuna pruriens</name>
    <name type="common">Velvet bean</name>
    <name type="synonym">Dolichos pruriens</name>
    <dbReference type="NCBI Taxonomy" id="157652"/>
    <lineage>
        <taxon>Eukaryota</taxon>
        <taxon>Viridiplantae</taxon>
        <taxon>Streptophyta</taxon>
        <taxon>Embryophyta</taxon>
        <taxon>Tracheophyta</taxon>
        <taxon>Spermatophyta</taxon>
        <taxon>Magnoliopsida</taxon>
        <taxon>eudicotyledons</taxon>
        <taxon>Gunneridae</taxon>
        <taxon>Pentapetalae</taxon>
        <taxon>rosids</taxon>
        <taxon>fabids</taxon>
        <taxon>Fabales</taxon>
        <taxon>Fabaceae</taxon>
        <taxon>Papilionoideae</taxon>
        <taxon>50 kb inversion clade</taxon>
        <taxon>NPAAA clade</taxon>
        <taxon>indigoferoid/millettioid clade</taxon>
        <taxon>Phaseoleae</taxon>
        <taxon>Mucuna</taxon>
    </lineage>
</organism>
<protein>
    <submittedName>
        <fullName evidence="1">Uncharacterized protein</fullName>
    </submittedName>
</protein>
<comment type="caution">
    <text evidence="1">The sequence shown here is derived from an EMBL/GenBank/DDBJ whole genome shotgun (WGS) entry which is preliminary data.</text>
</comment>
<keyword evidence="2" id="KW-1185">Reference proteome</keyword>
<dbReference type="AlphaFoldDB" id="A0A371FXN3"/>
<accession>A0A371FXN3</accession>
<dbReference type="EMBL" id="QJKJ01007458">
    <property type="protein sequence ID" value="RDX83094.1"/>
    <property type="molecule type" value="Genomic_DNA"/>
</dbReference>
<dbReference type="PANTHER" id="PTHR46249">
    <property type="entry name" value="CCHC-TYPE DOMAIN-CONTAINING PROTEIN-RELATED"/>
    <property type="match status" value="1"/>
</dbReference>
<dbReference type="PANTHER" id="PTHR46249:SF31">
    <property type="entry name" value="AMINOTRANSFERASE-LIKE PLANT MOBILE DOMAIN-CONTAINING PROTEIN"/>
    <property type="match status" value="1"/>
</dbReference>
<feature type="non-terminal residue" evidence="1">
    <location>
        <position position="181"/>
    </location>
</feature>
<sequence>MCLRDIRHNKFENSFNRNMFWHQNINNKHSWLIKILSITSQIWANSKISPEQVQQGFAQFIKLYNSEEYSKTESSKHFPSLQRHFFVKWWNQFSKAELDKVKIWFKSNLEFLKPTDLKTSLFLNHKSQLATLLAGSKSSKCCILNKKQNLPLRGRSQLQPLLRMFSTKMKMILALMKIKSV</sequence>
<evidence type="ECO:0000313" key="1">
    <source>
        <dbReference type="EMBL" id="RDX83094.1"/>
    </source>
</evidence>